<dbReference type="InterPro" id="IPR004474">
    <property type="entry name" value="LytR_CpsA_psr"/>
</dbReference>
<sequence length="324" mass="35609">MRRIVRYGSLALGLLIVATAGVAWMLYARITGNIRTDEAATQALDADRAARPRALRPGAQNILVMGSDKEGNYGSERADTTFLLHLSADRSRVAMVSVPRDLMVSIPSCREPGGGRSRAQYAQFNWAFQFGGSACSIRTFEDLTGVRVDHHLVVDFSGFERIVNAVGGVDVKVPQSMTVPDDTLVLKPGEQHLNGHQSLVFVRARTGVGDGSDLQRIERQKQFMRDLLERTRSGGMLAKTTRMYPVLNAVTQSLTADPGLDSLDEMYSLVDAARRIRRSSTSMVNVPAEDHPEYWGRLRLIGGPSKALFKALREDRPLAKVDGP</sequence>
<feature type="domain" description="Cell envelope-related transcriptional attenuator" evidence="2">
    <location>
        <begin position="77"/>
        <end position="231"/>
    </location>
</feature>
<keyword evidence="4" id="KW-1185">Reference proteome</keyword>
<dbReference type="Pfam" id="PF03816">
    <property type="entry name" value="LytR_cpsA_psr"/>
    <property type="match status" value="1"/>
</dbReference>
<dbReference type="Gene3D" id="3.40.630.190">
    <property type="entry name" value="LCP protein"/>
    <property type="match status" value="1"/>
</dbReference>
<dbReference type="Proteomes" id="UP000664167">
    <property type="component" value="Unassembled WGS sequence"/>
</dbReference>
<dbReference type="RefSeq" id="WP_206961160.1">
    <property type="nucleotide sequence ID" value="NZ_BAAAJJ010000003.1"/>
</dbReference>
<dbReference type="PANTHER" id="PTHR33392">
    <property type="entry name" value="POLYISOPRENYL-TEICHOIC ACID--PEPTIDOGLYCAN TEICHOIC ACID TRANSFERASE TAGU"/>
    <property type="match status" value="1"/>
</dbReference>
<dbReference type="NCBIfam" id="TIGR00350">
    <property type="entry name" value="lytR_cpsA_psr"/>
    <property type="match status" value="1"/>
</dbReference>
<evidence type="ECO:0000313" key="4">
    <source>
        <dbReference type="Proteomes" id="UP000664167"/>
    </source>
</evidence>
<name>A0A939F4I3_9ACTN</name>
<dbReference type="AlphaFoldDB" id="A0A939F4I3"/>
<accession>A0A939F4I3</accession>
<comment type="caution">
    <text evidence="3">The sequence shown here is derived from an EMBL/GenBank/DDBJ whole genome shotgun (WGS) entry which is preliminary data.</text>
</comment>
<dbReference type="EMBL" id="JAFLRJ010000068">
    <property type="protein sequence ID" value="MBO0511751.1"/>
    <property type="molecule type" value="Genomic_DNA"/>
</dbReference>
<reference evidence="3" key="1">
    <citation type="submission" date="2021-03" db="EMBL/GenBank/DDBJ databases">
        <title>Streptomyces poriferae sp. nov., a novel marine sponge-derived Actinobacteria species with anti-MRSA activity.</title>
        <authorList>
            <person name="Sandoval-Powers M."/>
            <person name="Kralova S."/>
            <person name="Nguyen G.-S."/>
            <person name="Fawwal D."/>
            <person name="Degnes K."/>
            <person name="Klinkenberg G."/>
            <person name="Sletta H."/>
            <person name="Wentzel A."/>
            <person name="Liles M.R."/>
        </authorList>
    </citation>
    <scope>NUCLEOTIDE SEQUENCE</scope>
    <source>
        <strain evidence="3">DSM 41794</strain>
    </source>
</reference>
<dbReference type="InterPro" id="IPR050922">
    <property type="entry name" value="LytR/CpsA/Psr_CW_biosynth"/>
</dbReference>
<proteinExistence type="inferred from homology"/>
<evidence type="ECO:0000259" key="2">
    <source>
        <dbReference type="Pfam" id="PF03816"/>
    </source>
</evidence>
<gene>
    <name evidence="3" type="ORF">J0695_07975</name>
</gene>
<evidence type="ECO:0000256" key="1">
    <source>
        <dbReference type="ARBA" id="ARBA00006068"/>
    </source>
</evidence>
<comment type="similarity">
    <text evidence="1">Belongs to the LytR/CpsA/Psr (LCP) family.</text>
</comment>
<organism evidence="3 4">
    <name type="scientific">Streptomyces beijiangensis</name>
    <dbReference type="NCBI Taxonomy" id="163361"/>
    <lineage>
        <taxon>Bacteria</taxon>
        <taxon>Bacillati</taxon>
        <taxon>Actinomycetota</taxon>
        <taxon>Actinomycetes</taxon>
        <taxon>Kitasatosporales</taxon>
        <taxon>Streptomycetaceae</taxon>
        <taxon>Streptomyces</taxon>
    </lineage>
</organism>
<evidence type="ECO:0000313" key="3">
    <source>
        <dbReference type="EMBL" id="MBO0511751.1"/>
    </source>
</evidence>
<protein>
    <submittedName>
        <fullName evidence="3">LCP family protein</fullName>
    </submittedName>
</protein>
<dbReference type="PANTHER" id="PTHR33392:SF6">
    <property type="entry name" value="POLYISOPRENYL-TEICHOIC ACID--PEPTIDOGLYCAN TEICHOIC ACID TRANSFERASE TAGU"/>
    <property type="match status" value="1"/>
</dbReference>